<reference evidence="5" key="1">
    <citation type="journal article" date="2017" name="Nat. Ecol. Evol.">
        <title>Genome expansion and lineage-specific genetic innovations in the forest pathogenic fungi Armillaria.</title>
        <authorList>
            <person name="Sipos G."/>
            <person name="Prasanna A.N."/>
            <person name="Walter M.C."/>
            <person name="O'Connor E."/>
            <person name="Balint B."/>
            <person name="Krizsan K."/>
            <person name="Kiss B."/>
            <person name="Hess J."/>
            <person name="Varga T."/>
            <person name="Slot J."/>
            <person name="Riley R."/>
            <person name="Boka B."/>
            <person name="Rigling D."/>
            <person name="Barry K."/>
            <person name="Lee J."/>
            <person name="Mihaltcheva S."/>
            <person name="LaButti K."/>
            <person name="Lipzen A."/>
            <person name="Waldron R."/>
            <person name="Moloney N.M."/>
            <person name="Sperisen C."/>
            <person name="Kredics L."/>
            <person name="Vagvoelgyi C."/>
            <person name="Patrignani A."/>
            <person name="Fitzpatrick D."/>
            <person name="Nagy I."/>
            <person name="Doyle S."/>
            <person name="Anderson J.B."/>
            <person name="Grigoriev I.V."/>
            <person name="Gueldener U."/>
            <person name="Muensterkoetter M."/>
            <person name="Nagy L.G."/>
        </authorList>
    </citation>
    <scope>NUCLEOTIDE SEQUENCE [LARGE SCALE GENOMIC DNA]</scope>
    <source>
        <strain evidence="5">C18/9</strain>
    </source>
</reference>
<dbReference type="SUPFAM" id="SSF50685">
    <property type="entry name" value="Barwin-like endoglucanases"/>
    <property type="match status" value="1"/>
</dbReference>
<feature type="chain" id="PRO_5012357266" description="RlpA-like protein double-psi beta-barrel domain-containing protein" evidence="2">
    <location>
        <begin position="22"/>
        <end position="116"/>
    </location>
</feature>
<protein>
    <recommendedName>
        <fullName evidence="3">RlpA-like protein double-psi beta-barrel domain-containing protein</fullName>
    </recommendedName>
</protein>
<dbReference type="EMBL" id="FUEG01000045">
    <property type="protein sequence ID" value="SJL17553.1"/>
    <property type="molecule type" value="Genomic_DNA"/>
</dbReference>
<feature type="signal peptide" evidence="2">
    <location>
        <begin position="1"/>
        <end position="21"/>
    </location>
</feature>
<accession>A0A284S972</accession>
<evidence type="ECO:0000313" key="5">
    <source>
        <dbReference type="Proteomes" id="UP000219338"/>
    </source>
</evidence>
<organism evidence="4 5">
    <name type="scientific">Armillaria ostoyae</name>
    <name type="common">Armillaria root rot fungus</name>
    <dbReference type="NCBI Taxonomy" id="47428"/>
    <lineage>
        <taxon>Eukaryota</taxon>
        <taxon>Fungi</taxon>
        <taxon>Dikarya</taxon>
        <taxon>Basidiomycota</taxon>
        <taxon>Agaricomycotina</taxon>
        <taxon>Agaricomycetes</taxon>
        <taxon>Agaricomycetidae</taxon>
        <taxon>Agaricales</taxon>
        <taxon>Marasmiineae</taxon>
        <taxon>Physalacriaceae</taxon>
        <taxon>Armillaria</taxon>
    </lineage>
</organism>
<dbReference type="Proteomes" id="UP000219338">
    <property type="component" value="Unassembled WGS sequence"/>
</dbReference>
<dbReference type="AlphaFoldDB" id="A0A284S972"/>
<dbReference type="OMA" id="GRIKVTW"/>
<dbReference type="STRING" id="47428.A0A284S972"/>
<gene>
    <name evidence="4" type="ORF">ARMOST_21105</name>
</gene>
<proteinExistence type="predicted"/>
<dbReference type="PANTHER" id="PTHR31836">
    <property type="match status" value="1"/>
</dbReference>
<keyword evidence="1 2" id="KW-0732">Signal</keyword>
<evidence type="ECO:0000313" key="4">
    <source>
        <dbReference type="EMBL" id="SJL17553.1"/>
    </source>
</evidence>
<keyword evidence="5" id="KW-1185">Reference proteome</keyword>
<dbReference type="Gene3D" id="2.40.40.10">
    <property type="entry name" value="RlpA-like domain"/>
    <property type="match status" value="1"/>
</dbReference>
<evidence type="ECO:0000256" key="1">
    <source>
        <dbReference type="ARBA" id="ARBA00022729"/>
    </source>
</evidence>
<sequence length="116" mass="12214">MFSLKQSVIGALALSIGMVNALTGEATWYTPNGGVGACGTPLQNSDHIVALSSDQYAGGAHCWKHIGVHYNGKFVDATIGDLCPGCGQNGLDLSESAFQKLAPLDDGRIKVTWNYE</sequence>
<evidence type="ECO:0000259" key="3">
    <source>
        <dbReference type="Pfam" id="PF03330"/>
    </source>
</evidence>
<dbReference type="InterPro" id="IPR036908">
    <property type="entry name" value="RlpA-like_sf"/>
</dbReference>
<dbReference type="CDD" id="cd22191">
    <property type="entry name" value="DPBB_RlpA_EXP_N-like"/>
    <property type="match status" value="1"/>
</dbReference>
<feature type="domain" description="RlpA-like protein double-psi beta-barrel" evidence="3">
    <location>
        <begin position="23"/>
        <end position="112"/>
    </location>
</feature>
<dbReference type="InterPro" id="IPR009009">
    <property type="entry name" value="RlpA-like_DPBB"/>
</dbReference>
<dbReference type="OrthoDB" id="623670at2759"/>
<dbReference type="Pfam" id="PF03330">
    <property type="entry name" value="DPBB_1"/>
    <property type="match status" value="1"/>
</dbReference>
<name>A0A284S972_ARMOS</name>
<dbReference type="PANTHER" id="PTHR31836:SF28">
    <property type="entry name" value="SRCR DOMAIN-CONTAINING PROTEIN-RELATED"/>
    <property type="match status" value="1"/>
</dbReference>
<dbReference type="InterPro" id="IPR051477">
    <property type="entry name" value="Expansin_CellWall"/>
</dbReference>
<evidence type="ECO:0000256" key="2">
    <source>
        <dbReference type="SAM" id="SignalP"/>
    </source>
</evidence>